<protein>
    <recommendedName>
        <fullName evidence="2">DUF7918 domain-containing protein</fullName>
    </recommendedName>
</protein>
<evidence type="ECO:0000313" key="4">
    <source>
        <dbReference type="Proteomes" id="UP000037136"/>
    </source>
</evidence>
<dbReference type="Pfam" id="PF25534">
    <property type="entry name" value="DUF7918"/>
    <property type="match status" value="1"/>
</dbReference>
<feature type="region of interest" description="Disordered" evidence="1">
    <location>
        <begin position="236"/>
        <end position="299"/>
    </location>
</feature>
<reference evidence="3 4" key="1">
    <citation type="journal article" date="2015" name="BMC Genomics">
        <title>Gene expression during zombie ant biting behavior reflects the complexity underlying fungal parasitic behavioral manipulation.</title>
        <authorList>
            <person name="de Bekker C."/>
            <person name="Ohm R.A."/>
            <person name="Loreto R.G."/>
            <person name="Sebastian A."/>
            <person name="Albert I."/>
            <person name="Merrow M."/>
            <person name="Brachmann A."/>
            <person name="Hughes D.P."/>
        </authorList>
    </citation>
    <scope>NUCLEOTIDE SEQUENCE [LARGE SCALE GENOMIC DNA]</scope>
    <source>
        <strain evidence="3 4">SC16a</strain>
    </source>
</reference>
<keyword evidence="4" id="KW-1185">Reference proteome</keyword>
<dbReference type="STRING" id="268505.A0A2A9PA35"/>
<dbReference type="PANTHER" id="PTHR36223">
    <property type="entry name" value="BETA-LACTAMASE-TYPE TRANSPEPTIDASE FOLD DOMAIN CONTAINING PROTEIN"/>
    <property type="match status" value="1"/>
</dbReference>
<evidence type="ECO:0000259" key="2">
    <source>
        <dbReference type="Pfam" id="PF25534"/>
    </source>
</evidence>
<dbReference type="OrthoDB" id="3364132at2759"/>
<dbReference type="EMBL" id="LAZP02000369">
    <property type="protein sequence ID" value="PFH57753.1"/>
    <property type="molecule type" value="Genomic_DNA"/>
</dbReference>
<dbReference type="Proteomes" id="UP000037136">
    <property type="component" value="Unassembled WGS sequence"/>
</dbReference>
<reference evidence="3 4" key="2">
    <citation type="journal article" date="2017" name="Sci. Rep.">
        <title>Ant-infecting Ophiocordyceps genomes reveal a high diversity of potential behavioral manipulation genes and a possible major role for enterotoxins.</title>
        <authorList>
            <person name="de Bekker C."/>
            <person name="Ohm R.A."/>
            <person name="Evans H.C."/>
            <person name="Brachmann A."/>
            <person name="Hughes D.P."/>
        </authorList>
    </citation>
    <scope>NUCLEOTIDE SEQUENCE [LARGE SCALE GENOMIC DNA]</scope>
    <source>
        <strain evidence="3 4">SC16a</strain>
    </source>
</reference>
<feature type="domain" description="DUF7918" evidence="2">
    <location>
        <begin position="9"/>
        <end position="241"/>
    </location>
</feature>
<proteinExistence type="predicted"/>
<sequence>MAVHPMINGLTVTVKVDGQTATEYPVPQDPNPQQLNNSYTQPISCFIESASGLTFAVEVSITHAFRAVWPYDQLLLSVWVDGNPVGCAWGPLPRTMAQRPVTLTVNRVVTPSETPGYDATRRLIFSAISSIEDATQSTIARDTEVARDMGTILATLTLARGRVEKRTKINYCGIPSNQNTLTLAEKSMKGRELTHGATLSTDFLLSKPIKSVDFVQTYEIADFRFLYRSRSGLRKELVLPPSPSPPGLGKVKKEEPQESANSRRFQREVDPPRSEPNLSQNDVKLKKTEPSDDSDIIDLSKIEPYNFAERAQQAKFKRDQGVIDLTSD</sequence>
<comment type="caution">
    <text evidence="3">The sequence shown here is derived from an EMBL/GenBank/DDBJ whole genome shotgun (WGS) entry which is preliminary data.</text>
</comment>
<evidence type="ECO:0000313" key="3">
    <source>
        <dbReference type="EMBL" id="PFH57753.1"/>
    </source>
</evidence>
<gene>
    <name evidence="3" type="ORF">XA68_14596</name>
</gene>
<organism evidence="3 4">
    <name type="scientific">Ophiocordyceps unilateralis</name>
    <name type="common">Zombie-ant fungus</name>
    <name type="synonym">Torrubia unilateralis</name>
    <dbReference type="NCBI Taxonomy" id="268505"/>
    <lineage>
        <taxon>Eukaryota</taxon>
        <taxon>Fungi</taxon>
        <taxon>Dikarya</taxon>
        <taxon>Ascomycota</taxon>
        <taxon>Pezizomycotina</taxon>
        <taxon>Sordariomycetes</taxon>
        <taxon>Hypocreomycetidae</taxon>
        <taxon>Hypocreales</taxon>
        <taxon>Ophiocordycipitaceae</taxon>
        <taxon>Ophiocordyceps</taxon>
    </lineage>
</organism>
<dbReference type="InterPro" id="IPR057678">
    <property type="entry name" value="DUF7918"/>
</dbReference>
<name>A0A2A9PA35_OPHUN</name>
<dbReference type="PANTHER" id="PTHR36223:SF1">
    <property type="entry name" value="TRANSCRIPTION ELONGATION FACTOR EAF N-TERMINAL DOMAIN-CONTAINING PROTEIN"/>
    <property type="match status" value="1"/>
</dbReference>
<accession>A0A2A9PA35</accession>
<evidence type="ECO:0000256" key="1">
    <source>
        <dbReference type="SAM" id="MobiDB-lite"/>
    </source>
</evidence>
<dbReference type="AlphaFoldDB" id="A0A2A9PA35"/>